<proteinExistence type="predicted"/>
<accession>A0ABS6FPY2</accession>
<comment type="caution">
    <text evidence="2">The sequence shown here is derived from an EMBL/GenBank/DDBJ whole genome shotgun (WGS) entry which is preliminary data.</text>
</comment>
<evidence type="ECO:0000256" key="1">
    <source>
        <dbReference type="SAM" id="Phobius"/>
    </source>
</evidence>
<dbReference type="EMBL" id="JAHLQJ010000007">
    <property type="protein sequence ID" value="MBU5672078.1"/>
    <property type="molecule type" value="Genomic_DNA"/>
</dbReference>
<dbReference type="Proteomes" id="UP000743001">
    <property type="component" value="Unassembled WGS sequence"/>
</dbReference>
<organism evidence="2 3">
    <name type="scientific">Paenibacillus brevis</name>
    <dbReference type="NCBI Taxonomy" id="2841508"/>
    <lineage>
        <taxon>Bacteria</taxon>
        <taxon>Bacillati</taxon>
        <taxon>Bacillota</taxon>
        <taxon>Bacilli</taxon>
        <taxon>Bacillales</taxon>
        <taxon>Paenibacillaceae</taxon>
        <taxon>Paenibacillus</taxon>
    </lineage>
</organism>
<keyword evidence="3" id="KW-1185">Reference proteome</keyword>
<keyword evidence="1" id="KW-1133">Transmembrane helix</keyword>
<evidence type="ECO:0000313" key="2">
    <source>
        <dbReference type="EMBL" id="MBU5672078.1"/>
    </source>
</evidence>
<reference evidence="2 3" key="1">
    <citation type="submission" date="2021-06" db="EMBL/GenBank/DDBJ databases">
        <authorList>
            <person name="Sun Q."/>
            <person name="Li D."/>
        </authorList>
    </citation>
    <scope>NUCLEOTIDE SEQUENCE [LARGE SCALE GENOMIC DNA]</scope>
    <source>
        <strain evidence="2 3">MSJ-6</strain>
    </source>
</reference>
<evidence type="ECO:0000313" key="3">
    <source>
        <dbReference type="Proteomes" id="UP000743001"/>
    </source>
</evidence>
<name>A0ABS6FPY2_9BACL</name>
<feature type="transmembrane region" description="Helical" evidence="1">
    <location>
        <begin position="12"/>
        <end position="31"/>
    </location>
</feature>
<sequence length="154" mass="17452">MKKFIIDRRILAGLILIIAGFVLLLVAPLLLDKGRANLFIMSGYGASLSETPGESQVFSYSIDLSNDGRSYYKIKSLEPVISSKMEPYVLEGITIIPVNKKLSPHKTIKIHGELRVNTSQMNQEEIRDLLYGLQQFKVIYDDHREMVLDNEIPN</sequence>
<keyword evidence="1" id="KW-0472">Membrane</keyword>
<dbReference type="RefSeq" id="WP_216478624.1">
    <property type="nucleotide sequence ID" value="NZ_JAHLQJ010000007.1"/>
</dbReference>
<gene>
    <name evidence="2" type="ORF">KQJ23_09615</name>
</gene>
<keyword evidence="1" id="KW-0812">Transmembrane</keyword>
<protein>
    <submittedName>
        <fullName evidence="2">Uncharacterized protein</fullName>
    </submittedName>
</protein>